<keyword evidence="3" id="KW-1185">Reference proteome</keyword>
<comment type="caution">
    <text evidence="2">The sequence shown here is derived from an EMBL/GenBank/DDBJ whole genome shotgun (WGS) entry which is preliminary data.</text>
</comment>
<gene>
    <name evidence="2" type="ORF">EVAR_61080_1</name>
</gene>
<protein>
    <submittedName>
        <fullName evidence="2">Uncharacterized protein</fullName>
    </submittedName>
</protein>
<evidence type="ECO:0000313" key="3">
    <source>
        <dbReference type="Proteomes" id="UP000299102"/>
    </source>
</evidence>
<name>A0A4C1YLQ7_EUMVA</name>
<feature type="region of interest" description="Disordered" evidence="1">
    <location>
        <begin position="77"/>
        <end position="140"/>
    </location>
</feature>
<evidence type="ECO:0000313" key="2">
    <source>
        <dbReference type="EMBL" id="GBP77078.1"/>
    </source>
</evidence>
<evidence type="ECO:0000256" key="1">
    <source>
        <dbReference type="SAM" id="MobiDB-lite"/>
    </source>
</evidence>
<accession>A0A4C1YLQ7</accession>
<dbReference type="EMBL" id="BGZK01001317">
    <property type="protein sequence ID" value="GBP77078.1"/>
    <property type="molecule type" value="Genomic_DNA"/>
</dbReference>
<dbReference type="AlphaFoldDB" id="A0A4C1YLQ7"/>
<sequence>MLCTLPFEIFVSSAIKYTVTRRSIKTSFSISSPTSSVPAAVGRAGRGSPLVDALPHLYSTQRRAAVEYATADRPARVSARFGGPTPRAGRIRSCSRLRKPDKNSFHRSLRSAPPFESDPSPATRAAAREGRRSGVGARGR</sequence>
<proteinExistence type="predicted"/>
<organism evidence="2 3">
    <name type="scientific">Eumeta variegata</name>
    <name type="common">Bagworm moth</name>
    <name type="synonym">Eumeta japonica</name>
    <dbReference type="NCBI Taxonomy" id="151549"/>
    <lineage>
        <taxon>Eukaryota</taxon>
        <taxon>Metazoa</taxon>
        <taxon>Ecdysozoa</taxon>
        <taxon>Arthropoda</taxon>
        <taxon>Hexapoda</taxon>
        <taxon>Insecta</taxon>
        <taxon>Pterygota</taxon>
        <taxon>Neoptera</taxon>
        <taxon>Endopterygota</taxon>
        <taxon>Lepidoptera</taxon>
        <taxon>Glossata</taxon>
        <taxon>Ditrysia</taxon>
        <taxon>Tineoidea</taxon>
        <taxon>Psychidae</taxon>
        <taxon>Oiketicinae</taxon>
        <taxon>Eumeta</taxon>
    </lineage>
</organism>
<dbReference type="Proteomes" id="UP000299102">
    <property type="component" value="Unassembled WGS sequence"/>
</dbReference>
<reference evidence="2 3" key="1">
    <citation type="journal article" date="2019" name="Commun. Biol.">
        <title>The bagworm genome reveals a unique fibroin gene that provides high tensile strength.</title>
        <authorList>
            <person name="Kono N."/>
            <person name="Nakamura H."/>
            <person name="Ohtoshi R."/>
            <person name="Tomita M."/>
            <person name="Numata K."/>
            <person name="Arakawa K."/>
        </authorList>
    </citation>
    <scope>NUCLEOTIDE SEQUENCE [LARGE SCALE GENOMIC DNA]</scope>
</reference>